<dbReference type="PANTHER" id="PTHR43080">
    <property type="entry name" value="CBS DOMAIN-CONTAINING PROTEIN CBSX3, MITOCHONDRIAL"/>
    <property type="match status" value="1"/>
</dbReference>
<dbReference type="Proteomes" id="UP000011721">
    <property type="component" value="Chromosome"/>
</dbReference>
<dbReference type="InterPro" id="IPR051257">
    <property type="entry name" value="Diverse_CBS-Domain"/>
</dbReference>
<dbReference type="Gene3D" id="3.10.580.10">
    <property type="entry name" value="CBS-domain"/>
    <property type="match status" value="1"/>
</dbReference>
<accession>M1P0Q2</accession>
<dbReference type="PANTHER" id="PTHR43080:SF2">
    <property type="entry name" value="CBS DOMAIN-CONTAINING PROTEIN"/>
    <property type="match status" value="1"/>
</dbReference>
<keyword evidence="1 2" id="KW-0129">CBS domain</keyword>
<keyword evidence="5" id="KW-1185">Reference proteome</keyword>
<proteinExistence type="predicted"/>
<feature type="domain" description="CBS" evidence="3">
    <location>
        <begin position="97"/>
        <end position="149"/>
    </location>
</feature>
<dbReference type="CDD" id="cd04586">
    <property type="entry name" value="CBS_pair_BON_assoc"/>
    <property type="match status" value="1"/>
</dbReference>
<evidence type="ECO:0000313" key="4">
    <source>
        <dbReference type="EMBL" id="AGF77088.1"/>
    </source>
</evidence>
<dbReference type="RefSeq" id="WP_015402786.1">
    <property type="nucleotide sequence ID" value="NC_020304.1"/>
</dbReference>
<feature type="domain" description="CBS" evidence="3">
    <location>
        <begin position="8"/>
        <end position="65"/>
    </location>
</feature>
<dbReference type="InterPro" id="IPR000644">
    <property type="entry name" value="CBS_dom"/>
</dbReference>
<protein>
    <submittedName>
        <fullName evidence="4">CBS-domain-containing membrane protein</fullName>
    </submittedName>
</protein>
<dbReference type="KEGG" id="dsf:UWK_00505"/>
<dbReference type="AlphaFoldDB" id="M1P0Q2"/>
<dbReference type="PROSITE" id="PS51371">
    <property type="entry name" value="CBS"/>
    <property type="match status" value="2"/>
</dbReference>
<dbReference type="InterPro" id="IPR046342">
    <property type="entry name" value="CBS_dom_sf"/>
</dbReference>
<evidence type="ECO:0000256" key="1">
    <source>
        <dbReference type="ARBA" id="ARBA00023122"/>
    </source>
</evidence>
<dbReference type="OrthoDB" id="9790355at2"/>
<dbReference type="SMART" id="SM00116">
    <property type="entry name" value="CBS"/>
    <property type="match status" value="2"/>
</dbReference>
<evidence type="ECO:0000259" key="3">
    <source>
        <dbReference type="PROSITE" id="PS51371"/>
    </source>
</evidence>
<evidence type="ECO:0000313" key="5">
    <source>
        <dbReference type="Proteomes" id="UP000011721"/>
    </source>
</evidence>
<organism evidence="4 5">
    <name type="scientific">Desulfocapsa sulfexigens (strain DSM 10523 / SB164P1)</name>
    <dbReference type="NCBI Taxonomy" id="1167006"/>
    <lineage>
        <taxon>Bacteria</taxon>
        <taxon>Pseudomonadati</taxon>
        <taxon>Thermodesulfobacteriota</taxon>
        <taxon>Desulfobulbia</taxon>
        <taxon>Desulfobulbales</taxon>
        <taxon>Desulfocapsaceae</taxon>
        <taxon>Desulfocapsa</taxon>
    </lineage>
</organism>
<dbReference type="eggNOG" id="COG0517">
    <property type="taxonomic scope" value="Bacteria"/>
</dbReference>
<reference evidence="5" key="1">
    <citation type="journal article" date="2013" name="Stand. Genomic Sci.">
        <title>Complete genome sequence of Desulfocapsa sulfexigens, a marine deltaproteobacterium specialized in disproportionating inorganic sulfur compounds.</title>
        <authorList>
            <person name="Finster K.W."/>
            <person name="Kjeldsen K.U."/>
            <person name="Kube M."/>
            <person name="Reinhardt R."/>
            <person name="Mussmann M."/>
            <person name="Amann R."/>
            <person name="Schreiber L."/>
        </authorList>
    </citation>
    <scope>NUCLEOTIDE SEQUENCE [LARGE SCALE GENOMIC DNA]</scope>
    <source>
        <strain evidence="5">DSM 10523 / SB164P1</strain>
    </source>
</reference>
<sequence length="149" mass="16156">MLTASEIMTKDVISVHPETPVAQLATLLTTHNISGVPVLDDDNNVIAVVTESDLIDQSKKLHIPTVVTILDSVFYLENPDKMEAEMKKIAATRVAEICSGTPKTISPDTRLDEIATIMAEDNIHTLPVLDEGKLVGIIGKKDIIKTLIS</sequence>
<dbReference type="EMBL" id="CP003985">
    <property type="protein sequence ID" value="AGF77088.1"/>
    <property type="molecule type" value="Genomic_DNA"/>
</dbReference>
<dbReference type="SUPFAM" id="SSF54631">
    <property type="entry name" value="CBS-domain pair"/>
    <property type="match status" value="1"/>
</dbReference>
<dbReference type="HOGENOM" id="CLU_040681_9_0_7"/>
<gene>
    <name evidence="4" type="ordered locus">UWK_00505</name>
</gene>
<evidence type="ECO:0000256" key="2">
    <source>
        <dbReference type="PROSITE-ProRule" id="PRU00703"/>
    </source>
</evidence>
<dbReference type="STRING" id="1167006.UWK_00505"/>
<name>M1P0Q2_DESSD</name>
<dbReference type="Pfam" id="PF00571">
    <property type="entry name" value="CBS"/>
    <property type="match status" value="2"/>
</dbReference>